<accession>A0A0M3HXX0</accession>
<reference evidence="2" key="1">
    <citation type="submission" date="2017-02" db="UniProtKB">
        <authorList>
            <consortium name="WormBaseParasite"/>
        </authorList>
    </citation>
    <scope>IDENTIFICATION</scope>
</reference>
<protein>
    <submittedName>
        <fullName evidence="2">DNA-directed RNA polymerase</fullName>
    </submittedName>
</protein>
<evidence type="ECO:0000313" key="2">
    <source>
        <dbReference type="WBParaSite" id="ALUE_0000825701-mRNA-1"/>
    </source>
</evidence>
<sequence length="107" mass="12003">MKEDRPVETLKVVITRGDRLVYLDLNLVDVAHRRTLCPEECLIPLCCFFTPNFVFNRLTLCSSVGIPAKVSYESQLASHGGVDTKVTEPETAMRIKALCCKAKFEPD</sequence>
<keyword evidence="1" id="KW-1185">Reference proteome</keyword>
<evidence type="ECO:0000313" key="1">
    <source>
        <dbReference type="Proteomes" id="UP000036681"/>
    </source>
</evidence>
<dbReference type="Proteomes" id="UP000036681">
    <property type="component" value="Unplaced"/>
</dbReference>
<name>A0A0M3HXX0_ASCLU</name>
<organism evidence="1 2">
    <name type="scientific">Ascaris lumbricoides</name>
    <name type="common">Giant roundworm</name>
    <dbReference type="NCBI Taxonomy" id="6252"/>
    <lineage>
        <taxon>Eukaryota</taxon>
        <taxon>Metazoa</taxon>
        <taxon>Ecdysozoa</taxon>
        <taxon>Nematoda</taxon>
        <taxon>Chromadorea</taxon>
        <taxon>Rhabditida</taxon>
        <taxon>Spirurina</taxon>
        <taxon>Ascaridomorpha</taxon>
        <taxon>Ascaridoidea</taxon>
        <taxon>Ascarididae</taxon>
        <taxon>Ascaris</taxon>
    </lineage>
</organism>
<proteinExistence type="predicted"/>
<dbReference type="AlphaFoldDB" id="A0A0M3HXX0"/>
<dbReference type="WBParaSite" id="ALUE_0000825701-mRNA-1">
    <property type="protein sequence ID" value="ALUE_0000825701-mRNA-1"/>
    <property type="gene ID" value="ALUE_0000825701"/>
</dbReference>